<proteinExistence type="predicted"/>
<keyword evidence="2" id="KW-1185">Reference proteome</keyword>
<sequence>MLKPPIPSRSFRPDESWIAGGEGEVSEVGGRITNAHKISIENSKYLGLGYTGIFTGIDKLQVTFHELEQTPFETGEHVHLTKELLTTCESIEWQKKVARVMKKAGGKGQIMLTTL</sequence>
<name>A0AAV7FIJ9_DENCH</name>
<comment type="caution">
    <text evidence="1">The sequence shown here is derived from an EMBL/GenBank/DDBJ whole genome shotgun (WGS) entry which is preliminary data.</text>
</comment>
<organism evidence="1 2">
    <name type="scientific">Dendrobium chrysotoxum</name>
    <name type="common">Orchid</name>
    <dbReference type="NCBI Taxonomy" id="161865"/>
    <lineage>
        <taxon>Eukaryota</taxon>
        <taxon>Viridiplantae</taxon>
        <taxon>Streptophyta</taxon>
        <taxon>Embryophyta</taxon>
        <taxon>Tracheophyta</taxon>
        <taxon>Spermatophyta</taxon>
        <taxon>Magnoliopsida</taxon>
        <taxon>Liliopsida</taxon>
        <taxon>Asparagales</taxon>
        <taxon>Orchidaceae</taxon>
        <taxon>Epidendroideae</taxon>
        <taxon>Malaxideae</taxon>
        <taxon>Dendrobiinae</taxon>
        <taxon>Dendrobium</taxon>
    </lineage>
</organism>
<accession>A0AAV7FIJ9</accession>
<dbReference type="EMBL" id="JAGFBR010000772">
    <property type="protein sequence ID" value="KAH0435241.1"/>
    <property type="molecule type" value="Genomic_DNA"/>
</dbReference>
<gene>
    <name evidence="1" type="ORF">IEQ34_026651</name>
</gene>
<dbReference type="AlphaFoldDB" id="A0AAV7FIJ9"/>
<evidence type="ECO:0000313" key="2">
    <source>
        <dbReference type="Proteomes" id="UP000775213"/>
    </source>
</evidence>
<reference evidence="1 2" key="1">
    <citation type="journal article" date="2021" name="Hortic Res">
        <title>Chromosome-scale assembly of the Dendrobium chrysotoxum genome enhances the understanding of orchid evolution.</title>
        <authorList>
            <person name="Zhang Y."/>
            <person name="Zhang G.Q."/>
            <person name="Zhang D."/>
            <person name="Liu X.D."/>
            <person name="Xu X.Y."/>
            <person name="Sun W.H."/>
            <person name="Yu X."/>
            <person name="Zhu X."/>
            <person name="Wang Z.W."/>
            <person name="Zhao X."/>
            <person name="Zhong W.Y."/>
            <person name="Chen H."/>
            <person name="Yin W.L."/>
            <person name="Huang T."/>
            <person name="Niu S.C."/>
            <person name="Liu Z.J."/>
        </authorList>
    </citation>
    <scope>NUCLEOTIDE SEQUENCE [LARGE SCALE GENOMIC DNA]</scope>
    <source>
        <strain evidence="1">Lindl</strain>
    </source>
</reference>
<dbReference type="Proteomes" id="UP000775213">
    <property type="component" value="Unassembled WGS sequence"/>
</dbReference>
<evidence type="ECO:0000313" key="1">
    <source>
        <dbReference type="EMBL" id="KAH0435241.1"/>
    </source>
</evidence>
<protein>
    <submittedName>
        <fullName evidence="1">Uncharacterized protein</fullName>
    </submittedName>
</protein>